<accession>A0AAD5ZRR1</accession>
<dbReference type="AlphaFoldDB" id="A0AAD5ZRR1"/>
<evidence type="ECO:0000313" key="2">
    <source>
        <dbReference type="EMBL" id="KAJ3702874.1"/>
    </source>
</evidence>
<protein>
    <submittedName>
        <fullName evidence="2">Uncharacterized protein</fullName>
    </submittedName>
</protein>
<gene>
    <name evidence="2" type="ORF">LUZ61_006579</name>
</gene>
<keyword evidence="3" id="KW-1185">Reference proteome</keyword>
<evidence type="ECO:0000313" key="3">
    <source>
        <dbReference type="Proteomes" id="UP001210211"/>
    </source>
</evidence>
<comment type="caution">
    <text evidence="2">The sequence shown here is derived from an EMBL/GenBank/DDBJ whole genome shotgun (WGS) entry which is preliminary data.</text>
</comment>
<keyword evidence="1" id="KW-0812">Transmembrane</keyword>
<dbReference type="Proteomes" id="UP001210211">
    <property type="component" value="Unassembled WGS sequence"/>
</dbReference>
<proteinExistence type="predicted"/>
<keyword evidence="1" id="KW-0472">Membrane</keyword>
<evidence type="ECO:0000256" key="1">
    <source>
        <dbReference type="SAM" id="Phobius"/>
    </source>
</evidence>
<sequence length="105" mass="11755">MASILGNITKTTPHQTILASSRPRRFTVCLCCLPNEPNKTPLAAVVKLCRDAVERGKGLRENLSPKQKGDWKDLVLMSLSFAVYIYVSQQIVCTYCAWISMINHT</sequence>
<keyword evidence="1" id="KW-1133">Transmembrane helix</keyword>
<feature type="transmembrane region" description="Helical" evidence="1">
    <location>
        <begin position="74"/>
        <end position="101"/>
    </location>
</feature>
<name>A0AAD5ZRR1_9POAL</name>
<dbReference type="EMBL" id="JAMRDG010000001">
    <property type="protein sequence ID" value="KAJ3702874.1"/>
    <property type="molecule type" value="Genomic_DNA"/>
</dbReference>
<organism evidence="2 3">
    <name type="scientific">Rhynchospora tenuis</name>
    <dbReference type="NCBI Taxonomy" id="198213"/>
    <lineage>
        <taxon>Eukaryota</taxon>
        <taxon>Viridiplantae</taxon>
        <taxon>Streptophyta</taxon>
        <taxon>Embryophyta</taxon>
        <taxon>Tracheophyta</taxon>
        <taxon>Spermatophyta</taxon>
        <taxon>Magnoliopsida</taxon>
        <taxon>Liliopsida</taxon>
        <taxon>Poales</taxon>
        <taxon>Cyperaceae</taxon>
        <taxon>Cyperoideae</taxon>
        <taxon>Rhynchosporeae</taxon>
        <taxon>Rhynchospora</taxon>
    </lineage>
</organism>
<reference evidence="2 3" key="1">
    <citation type="journal article" date="2022" name="Cell">
        <title>Repeat-based holocentromeres influence genome architecture and karyotype evolution.</title>
        <authorList>
            <person name="Hofstatter P.G."/>
            <person name="Thangavel G."/>
            <person name="Lux T."/>
            <person name="Neumann P."/>
            <person name="Vondrak T."/>
            <person name="Novak P."/>
            <person name="Zhang M."/>
            <person name="Costa L."/>
            <person name="Castellani M."/>
            <person name="Scott A."/>
            <person name="Toegelov H."/>
            <person name="Fuchs J."/>
            <person name="Mata-Sucre Y."/>
            <person name="Dias Y."/>
            <person name="Vanzela A.L.L."/>
            <person name="Huettel B."/>
            <person name="Almeida C.C.S."/>
            <person name="Simkova H."/>
            <person name="Souza G."/>
            <person name="Pedrosa-Harand A."/>
            <person name="Macas J."/>
            <person name="Mayer K.F.X."/>
            <person name="Houben A."/>
            <person name="Marques A."/>
        </authorList>
    </citation>
    <scope>NUCLEOTIDE SEQUENCE [LARGE SCALE GENOMIC DNA]</scope>
    <source>
        <strain evidence="2">RhyTen1mFocal</strain>
    </source>
</reference>